<dbReference type="STRING" id="282676.B6F84_09145"/>
<reference evidence="1 2" key="1">
    <citation type="submission" date="2017-03" db="EMBL/GenBank/DDBJ databases">
        <title>Sulfur activation and transportation mechanism of thermophilic Archaea Acidianus manzaensis YN-25.</title>
        <authorList>
            <person name="Ma Y."/>
            <person name="Yang Y."/>
            <person name="Xia J."/>
        </authorList>
    </citation>
    <scope>NUCLEOTIDE SEQUENCE [LARGE SCALE GENOMIC DNA]</scope>
    <source>
        <strain evidence="1 2">YN-25</strain>
    </source>
</reference>
<dbReference type="GO" id="GO:0016853">
    <property type="term" value="F:isomerase activity"/>
    <property type="evidence" value="ECO:0007669"/>
    <property type="project" value="UniProtKB-KW"/>
</dbReference>
<dbReference type="Gene3D" id="3.40.50.12500">
    <property type="match status" value="1"/>
</dbReference>
<dbReference type="InterPro" id="IPR026286">
    <property type="entry name" value="MaiA/AMDase"/>
</dbReference>
<protein>
    <submittedName>
        <fullName evidence="1">Maleate cis-trans isomerase</fullName>
    </submittedName>
</protein>
<accession>A0A1W6K0Y0</accession>
<dbReference type="AlphaFoldDB" id="A0A1W6K0Y0"/>
<proteinExistence type="predicted"/>
<sequence>MISLIVSEENPTLPKDIFTVFNDVKIFNMKYYPGHGIRKDEQDRMYRELAQIKREVEKADVILYARSYGVFDKKGMRKLKEFFSKPVVISTESIIDRLRELNAKNLYVVTPYNQRRHDYEIKWLYNLGFKVVGSIALGRTGGPAIASTPHDLVINAVKVAQESSADAIYVACTILSTLPILDKLSGRLPVITAASATVDKAKEIINLKKNV</sequence>
<dbReference type="PANTHER" id="PTHR40267">
    <property type="entry name" value="BLR3294 PROTEIN"/>
    <property type="match status" value="1"/>
</dbReference>
<dbReference type="GeneID" id="41591086"/>
<dbReference type="Pfam" id="PF17645">
    <property type="entry name" value="Amdase"/>
    <property type="match status" value="1"/>
</dbReference>
<keyword evidence="1" id="KW-0413">Isomerase</keyword>
<evidence type="ECO:0000313" key="1">
    <source>
        <dbReference type="EMBL" id="ARM76169.1"/>
    </source>
</evidence>
<evidence type="ECO:0000313" key="2">
    <source>
        <dbReference type="Proteomes" id="UP000193404"/>
    </source>
</evidence>
<dbReference type="InterPro" id="IPR053714">
    <property type="entry name" value="Iso_Racemase_Enz_sf"/>
</dbReference>
<dbReference type="EMBL" id="CP020477">
    <property type="protein sequence ID" value="ARM76169.1"/>
    <property type="molecule type" value="Genomic_DNA"/>
</dbReference>
<dbReference type="OrthoDB" id="38446at2157"/>
<organism evidence="1 2">
    <name type="scientific">Acidianus manzaensis</name>
    <dbReference type="NCBI Taxonomy" id="282676"/>
    <lineage>
        <taxon>Archaea</taxon>
        <taxon>Thermoproteota</taxon>
        <taxon>Thermoprotei</taxon>
        <taxon>Sulfolobales</taxon>
        <taxon>Sulfolobaceae</taxon>
        <taxon>Acidianus</taxon>
    </lineage>
</organism>
<keyword evidence="2" id="KW-1185">Reference proteome</keyword>
<name>A0A1W6K0Y0_9CREN</name>
<dbReference type="Proteomes" id="UP000193404">
    <property type="component" value="Chromosome"/>
</dbReference>
<dbReference type="PANTHER" id="PTHR40267:SF1">
    <property type="entry name" value="BLR3294 PROTEIN"/>
    <property type="match status" value="1"/>
</dbReference>
<dbReference type="KEGG" id="aman:B6F84_09145"/>
<gene>
    <name evidence="1" type="ORF">B6F84_09145</name>
</gene>
<dbReference type="RefSeq" id="WP_148691952.1">
    <property type="nucleotide sequence ID" value="NZ_CP020477.1"/>
</dbReference>